<dbReference type="OrthoDB" id="270584at2759"/>
<reference evidence="15" key="1">
    <citation type="submission" date="2021-08" db="EMBL/GenBank/DDBJ databases">
        <title>WGS assembly of Ceratopteris richardii.</title>
        <authorList>
            <person name="Marchant D.B."/>
            <person name="Chen G."/>
            <person name="Jenkins J."/>
            <person name="Shu S."/>
            <person name="Leebens-Mack J."/>
            <person name="Grimwood J."/>
            <person name="Schmutz J."/>
            <person name="Soltis P."/>
            <person name="Soltis D."/>
            <person name="Chen Z.-H."/>
        </authorList>
    </citation>
    <scope>NUCLEOTIDE SEQUENCE</scope>
    <source>
        <strain evidence="15">Whitten #5841</strain>
        <tissue evidence="15">Leaf</tissue>
    </source>
</reference>
<dbReference type="EMBL" id="CM035444">
    <property type="protein sequence ID" value="KAH7276860.1"/>
    <property type="molecule type" value="Genomic_DNA"/>
</dbReference>
<dbReference type="InterPro" id="IPR018108">
    <property type="entry name" value="MCP_transmembrane"/>
</dbReference>
<dbReference type="GO" id="GO:0035435">
    <property type="term" value="P:phosphate ion transmembrane transport"/>
    <property type="evidence" value="ECO:0007669"/>
    <property type="project" value="UniProtKB-ARBA"/>
</dbReference>
<evidence type="ECO:0000256" key="2">
    <source>
        <dbReference type="ARBA" id="ARBA00006375"/>
    </source>
</evidence>
<dbReference type="InterPro" id="IPR002067">
    <property type="entry name" value="MCP"/>
</dbReference>
<dbReference type="GO" id="GO:0005347">
    <property type="term" value="F:ATP transmembrane transporter activity"/>
    <property type="evidence" value="ECO:0007669"/>
    <property type="project" value="UniProtKB-ARBA"/>
</dbReference>
<dbReference type="FunFam" id="1.10.238.10:FF:000138">
    <property type="entry name" value="Calcium-binding mitochondrial carrier protein SCaMC-1"/>
    <property type="match status" value="1"/>
</dbReference>
<evidence type="ECO:0000313" key="15">
    <source>
        <dbReference type="EMBL" id="KAH7276865.1"/>
    </source>
</evidence>
<dbReference type="CDD" id="cd15898">
    <property type="entry name" value="EFh_PI-PLC"/>
    <property type="match status" value="1"/>
</dbReference>
<evidence type="ECO:0000256" key="13">
    <source>
        <dbReference type="RuleBase" id="RU000488"/>
    </source>
</evidence>
<evidence type="ECO:0000256" key="12">
    <source>
        <dbReference type="PROSITE-ProRule" id="PRU00282"/>
    </source>
</evidence>
<organism evidence="15 16">
    <name type="scientific">Ceratopteris richardii</name>
    <name type="common">Triangle waterfern</name>
    <dbReference type="NCBI Taxonomy" id="49495"/>
    <lineage>
        <taxon>Eukaryota</taxon>
        <taxon>Viridiplantae</taxon>
        <taxon>Streptophyta</taxon>
        <taxon>Embryophyta</taxon>
        <taxon>Tracheophyta</taxon>
        <taxon>Polypodiopsida</taxon>
        <taxon>Polypodiidae</taxon>
        <taxon>Polypodiales</taxon>
        <taxon>Pteridineae</taxon>
        <taxon>Pteridaceae</taxon>
        <taxon>Parkerioideae</taxon>
        <taxon>Ceratopteris</taxon>
    </lineage>
</organism>
<evidence type="ECO:0000256" key="9">
    <source>
        <dbReference type="ARBA" id="ARBA00022989"/>
    </source>
</evidence>
<dbReference type="InterPro" id="IPR011992">
    <property type="entry name" value="EF-hand-dom_pair"/>
</dbReference>
<dbReference type="EMBL" id="CM035444">
    <property type="protein sequence ID" value="KAH7276861.1"/>
    <property type="molecule type" value="Genomic_DNA"/>
</dbReference>
<keyword evidence="16" id="KW-1185">Reference proteome</keyword>
<dbReference type="EMBL" id="CM035444">
    <property type="protein sequence ID" value="KAH7276857.1"/>
    <property type="molecule type" value="Genomic_DNA"/>
</dbReference>
<dbReference type="SUPFAM" id="SSF47473">
    <property type="entry name" value="EF-hand"/>
    <property type="match status" value="1"/>
</dbReference>
<comment type="similarity">
    <text evidence="2 13">Belongs to the mitochondrial carrier (TC 2.A.29) family.</text>
</comment>
<dbReference type="PROSITE" id="PS00018">
    <property type="entry name" value="EF_HAND_1"/>
    <property type="match status" value="1"/>
</dbReference>
<name>A0A8T2PZK1_CERRI</name>
<feature type="repeat" description="Solcar" evidence="12">
    <location>
        <begin position="422"/>
        <end position="510"/>
    </location>
</feature>
<evidence type="ECO:0000256" key="11">
    <source>
        <dbReference type="ARBA" id="ARBA00023136"/>
    </source>
</evidence>
<feature type="repeat" description="Solcar" evidence="12">
    <location>
        <begin position="324"/>
        <end position="411"/>
    </location>
</feature>
<dbReference type="Pfam" id="PF13499">
    <property type="entry name" value="EF-hand_7"/>
    <property type="match status" value="2"/>
</dbReference>
<dbReference type="Proteomes" id="UP000825935">
    <property type="component" value="Chromosome 39"/>
</dbReference>
<dbReference type="EMBL" id="CM035444">
    <property type="protein sequence ID" value="KAH7276864.1"/>
    <property type="molecule type" value="Genomic_DNA"/>
</dbReference>
<evidence type="ECO:0000256" key="5">
    <source>
        <dbReference type="ARBA" id="ARBA00022723"/>
    </source>
</evidence>
<dbReference type="PRINTS" id="PR00926">
    <property type="entry name" value="MITOCARRIER"/>
</dbReference>
<dbReference type="InterPro" id="IPR018247">
    <property type="entry name" value="EF_Hand_1_Ca_BS"/>
</dbReference>
<protein>
    <recommendedName>
        <fullName evidence="14">EF-hand domain-containing protein</fullName>
    </recommendedName>
</protein>
<sequence length="513" mass="57829">MTERCSGHSGKRISLAEIESIGISKSHSICRPIPRSTPVTLAEVHLALQETKDQRDRRIHNLFQFFDASQKGFLDHSDIEAGFRALSIPTQYKYARDLLNVCDANHDGRIEFEEFVKYMDDKELELYSIFREIDVKHNGCILPEELRAALHQAGIELNDEELAQFVERIDRDNNGIITFEEWRDFLLLYPHAATMANIYHYWEKVCLVDIGEQAVIPEGISRHVHALKYFVAGGFAGALSRTATAPLDRLKVLLMVEKDNLKGKPRIMPCLMKIYKEDGFLGFFRGNGINVLKVAPESAIKFYSYEMIKDFITKADGLHSKDEITTMGRLMAGGTAGAIAQTAIYPMDLVKTRLQTDAGCYGKAPSIAKLSKDIWQHEGPRAFYRGLLPSLLGMVPYAGIDLATYETLKNMSNQWLPENHEPGPIVQLCCGMISGAVGATCVYPLQLVRTRLQAERMDSATRYKGMIDAFLRTYREEGLRAFYKGLIPNLLKVIPAASITYIAYEEARKTLNI</sequence>
<comment type="subcellular location">
    <subcellularLocation>
        <location evidence="1">Mitochondrion inner membrane</location>
        <topology evidence="1">Multi-pass membrane protein</topology>
    </subcellularLocation>
</comment>
<keyword evidence="8" id="KW-0106">Calcium</keyword>
<feature type="repeat" description="Solcar" evidence="12">
    <location>
        <begin position="224"/>
        <end position="311"/>
    </location>
</feature>
<keyword evidence="3 13" id="KW-0813">Transport</keyword>
<dbReference type="GO" id="GO:0015217">
    <property type="term" value="F:ADP transmembrane transporter activity"/>
    <property type="evidence" value="ECO:0007669"/>
    <property type="project" value="UniProtKB-ARBA"/>
</dbReference>
<evidence type="ECO:0000256" key="6">
    <source>
        <dbReference type="ARBA" id="ARBA00022737"/>
    </source>
</evidence>
<keyword evidence="10" id="KW-0496">Mitochondrion</keyword>
<feature type="domain" description="EF-hand" evidence="14">
    <location>
        <begin position="121"/>
        <end position="156"/>
    </location>
</feature>
<dbReference type="InterPro" id="IPR023395">
    <property type="entry name" value="MCP_dom_sf"/>
</dbReference>
<dbReference type="PROSITE" id="PS50920">
    <property type="entry name" value="SOLCAR"/>
    <property type="match status" value="3"/>
</dbReference>
<accession>A0A8T2PZK1</accession>
<evidence type="ECO:0000256" key="3">
    <source>
        <dbReference type="ARBA" id="ARBA00022448"/>
    </source>
</evidence>
<dbReference type="GO" id="GO:0080122">
    <property type="term" value="F:AMP transmembrane transporter activity"/>
    <property type="evidence" value="ECO:0007669"/>
    <property type="project" value="UniProtKB-ARBA"/>
</dbReference>
<comment type="caution">
    <text evidence="15">The sequence shown here is derived from an EMBL/GenBank/DDBJ whole genome shotgun (WGS) entry which is preliminary data.</text>
</comment>
<dbReference type="SUPFAM" id="SSF103506">
    <property type="entry name" value="Mitochondrial carrier"/>
    <property type="match status" value="1"/>
</dbReference>
<dbReference type="AlphaFoldDB" id="A0A8T2PZK1"/>
<keyword evidence="7" id="KW-0999">Mitochondrion inner membrane</keyword>
<keyword evidence="11 12" id="KW-0472">Membrane</keyword>
<dbReference type="Pfam" id="PF00153">
    <property type="entry name" value="Mito_carr"/>
    <property type="match status" value="3"/>
</dbReference>
<dbReference type="GO" id="GO:0005743">
    <property type="term" value="C:mitochondrial inner membrane"/>
    <property type="evidence" value="ECO:0007669"/>
    <property type="project" value="UniProtKB-SubCell"/>
</dbReference>
<evidence type="ECO:0000256" key="8">
    <source>
        <dbReference type="ARBA" id="ARBA00022837"/>
    </source>
</evidence>
<proteinExistence type="inferred from homology"/>
<evidence type="ECO:0000256" key="1">
    <source>
        <dbReference type="ARBA" id="ARBA00004448"/>
    </source>
</evidence>
<dbReference type="Gene3D" id="1.50.40.10">
    <property type="entry name" value="Mitochondrial carrier domain"/>
    <property type="match status" value="1"/>
</dbReference>
<keyword evidence="4 12" id="KW-0812">Transmembrane</keyword>
<dbReference type="GO" id="GO:0005509">
    <property type="term" value="F:calcium ion binding"/>
    <property type="evidence" value="ECO:0007669"/>
    <property type="project" value="InterPro"/>
</dbReference>
<dbReference type="SMART" id="SM00054">
    <property type="entry name" value="EFh"/>
    <property type="match status" value="4"/>
</dbReference>
<dbReference type="FunFam" id="1.50.40.10:FF:000067">
    <property type="entry name" value="Mitochondrial substrate carrier family protein"/>
    <property type="match status" value="1"/>
</dbReference>
<evidence type="ECO:0000256" key="7">
    <source>
        <dbReference type="ARBA" id="ARBA00022792"/>
    </source>
</evidence>
<dbReference type="OMA" id="SGQWWKQ"/>
<keyword evidence="6" id="KW-0677">Repeat</keyword>
<gene>
    <name evidence="15" type="ORF">KP509_39G024700</name>
</gene>
<feature type="domain" description="EF-hand" evidence="14">
    <location>
        <begin position="157"/>
        <end position="192"/>
    </location>
</feature>
<keyword evidence="9" id="KW-1133">Transmembrane helix</keyword>
<dbReference type="GO" id="GO:0005315">
    <property type="term" value="F:phosphate transmembrane transporter activity"/>
    <property type="evidence" value="ECO:0007669"/>
    <property type="project" value="UniProtKB-ARBA"/>
</dbReference>
<dbReference type="EMBL" id="CM035444">
    <property type="protein sequence ID" value="KAH7276862.1"/>
    <property type="molecule type" value="Genomic_DNA"/>
</dbReference>
<dbReference type="EMBL" id="CM035444">
    <property type="protein sequence ID" value="KAH7276865.1"/>
    <property type="molecule type" value="Genomic_DNA"/>
</dbReference>
<dbReference type="PROSITE" id="PS50222">
    <property type="entry name" value="EF_HAND_2"/>
    <property type="match status" value="3"/>
</dbReference>
<keyword evidence="5" id="KW-0479">Metal-binding</keyword>
<feature type="domain" description="EF-hand" evidence="14">
    <location>
        <begin position="54"/>
        <end position="89"/>
    </location>
</feature>
<dbReference type="EMBL" id="CM035444">
    <property type="protein sequence ID" value="KAH7276859.1"/>
    <property type="molecule type" value="Genomic_DNA"/>
</dbReference>
<evidence type="ECO:0000256" key="4">
    <source>
        <dbReference type="ARBA" id="ARBA00022692"/>
    </source>
</evidence>
<dbReference type="Gene3D" id="1.10.238.10">
    <property type="entry name" value="EF-hand"/>
    <property type="match status" value="1"/>
</dbReference>
<evidence type="ECO:0000256" key="10">
    <source>
        <dbReference type="ARBA" id="ARBA00023128"/>
    </source>
</evidence>
<dbReference type="EMBL" id="CM035444">
    <property type="protein sequence ID" value="KAH7276858.1"/>
    <property type="molecule type" value="Genomic_DNA"/>
</dbReference>
<evidence type="ECO:0000259" key="14">
    <source>
        <dbReference type="PROSITE" id="PS50222"/>
    </source>
</evidence>
<dbReference type="PANTHER" id="PTHR24089">
    <property type="entry name" value="SOLUTE CARRIER FAMILY 25"/>
    <property type="match status" value="1"/>
</dbReference>
<evidence type="ECO:0000313" key="16">
    <source>
        <dbReference type="Proteomes" id="UP000825935"/>
    </source>
</evidence>
<dbReference type="EMBL" id="CM035444">
    <property type="protein sequence ID" value="KAH7276863.1"/>
    <property type="molecule type" value="Genomic_DNA"/>
</dbReference>
<dbReference type="InterPro" id="IPR002048">
    <property type="entry name" value="EF_hand_dom"/>
</dbReference>